<dbReference type="EC" id="6.3.2.3" evidence="9"/>
<dbReference type="AlphaFoldDB" id="A0ABD3MHG8"/>
<accession>A0ABD3MHG8</accession>
<keyword evidence="3 9" id="KW-0436">Ligase</keyword>
<evidence type="ECO:0000256" key="7">
    <source>
        <dbReference type="ARBA" id="ARBA00022840"/>
    </source>
</evidence>
<dbReference type="SUPFAM" id="SSF56059">
    <property type="entry name" value="Glutathione synthetase ATP-binding domain-like"/>
    <property type="match status" value="1"/>
</dbReference>
<name>A0ABD3MHG8_9STRA</name>
<dbReference type="GO" id="GO:0000287">
    <property type="term" value="F:magnesium ion binding"/>
    <property type="evidence" value="ECO:0007669"/>
    <property type="project" value="UniProtKB-UniRule"/>
</dbReference>
<gene>
    <name evidence="13" type="ORF">ACHAW5_000429</name>
</gene>
<comment type="pathway">
    <text evidence="1 9">Sulfur metabolism; glutathione biosynthesis; glutathione from L-cysteine and L-glutamate: step 2/2.</text>
</comment>
<dbReference type="InterPro" id="IPR005615">
    <property type="entry name" value="Glutathione_synthase"/>
</dbReference>
<keyword evidence="4 9" id="KW-0317">Glutathione biosynthesis</keyword>
<feature type="binding site" evidence="10">
    <location>
        <position position="238"/>
    </location>
    <ligand>
        <name>ATP</name>
        <dbReference type="ChEBI" id="CHEBI:30616"/>
    </ligand>
</feature>
<dbReference type="Proteomes" id="UP001530315">
    <property type="component" value="Unassembled WGS sequence"/>
</dbReference>
<dbReference type="PANTHER" id="PTHR11130:SF0">
    <property type="entry name" value="GLUTATHIONE SYNTHETASE"/>
    <property type="match status" value="1"/>
</dbReference>
<comment type="cofactor">
    <cofactor evidence="9 11">
        <name>Mg(2+)</name>
        <dbReference type="ChEBI" id="CHEBI:18420"/>
    </cofactor>
    <text evidence="9 11">Binds 1 Mg(2+) ion per subunit.</text>
</comment>
<evidence type="ECO:0000259" key="12">
    <source>
        <dbReference type="Pfam" id="PF03199"/>
    </source>
</evidence>
<evidence type="ECO:0000256" key="9">
    <source>
        <dbReference type="PIRNR" id="PIRNR001558"/>
    </source>
</evidence>
<dbReference type="GO" id="GO:0005524">
    <property type="term" value="F:ATP binding"/>
    <property type="evidence" value="ECO:0007669"/>
    <property type="project" value="UniProtKB-UniRule"/>
</dbReference>
<comment type="catalytic activity">
    <reaction evidence="9">
        <text>gamma-L-glutamyl-L-cysteine + glycine + ATP = glutathione + ADP + phosphate + H(+)</text>
        <dbReference type="Rhea" id="RHEA:13557"/>
        <dbReference type="ChEBI" id="CHEBI:15378"/>
        <dbReference type="ChEBI" id="CHEBI:30616"/>
        <dbReference type="ChEBI" id="CHEBI:43474"/>
        <dbReference type="ChEBI" id="CHEBI:57305"/>
        <dbReference type="ChEBI" id="CHEBI:57925"/>
        <dbReference type="ChEBI" id="CHEBI:58173"/>
        <dbReference type="ChEBI" id="CHEBI:456216"/>
        <dbReference type="EC" id="6.3.2.3"/>
    </reaction>
</comment>
<dbReference type="PANTHER" id="PTHR11130">
    <property type="entry name" value="GLUTATHIONE SYNTHETASE"/>
    <property type="match status" value="1"/>
</dbReference>
<dbReference type="InterPro" id="IPR004887">
    <property type="entry name" value="GSH_synth_subst-bd"/>
</dbReference>
<evidence type="ECO:0000256" key="5">
    <source>
        <dbReference type="ARBA" id="ARBA00022723"/>
    </source>
</evidence>
<protein>
    <recommendedName>
        <fullName evidence="9">Glutathione synthetase</fullName>
        <shortName evidence="9">GSH-S</shortName>
        <ecNumber evidence="9">6.3.2.3</ecNumber>
    </recommendedName>
</protein>
<dbReference type="SUPFAM" id="SSF52440">
    <property type="entry name" value="PreATP-grasp domain"/>
    <property type="match status" value="1"/>
</dbReference>
<dbReference type="InterPro" id="IPR037013">
    <property type="entry name" value="GSH-S_sub-bd_sf"/>
</dbReference>
<feature type="binding site" evidence="10">
    <location>
        <position position="137"/>
    </location>
    <ligand>
        <name>substrate</name>
    </ligand>
</feature>
<evidence type="ECO:0000256" key="6">
    <source>
        <dbReference type="ARBA" id="ARBA00022741"/>
    </source>
</evidence>
<dbReference type="Pfam" id="PF03199">
    <property type="entry name" value="GSH_synthase"/>
    <property type="match status" value="1"/>
</dbReference>
<evidence type="ECO:0000256" key="8">
    <source>
        <dbReference type="ARBA" id="ARBA00022842"/>
    </source>
</evidence>
<dbReference type="Pfam" id="PF03917">
    <property type="entry name" value="GSH_synth_ATP"/>
    <property type="match status" value="1"/>
</dbReference>
<evidence type="ECO:0000256" key="2">
    <source>
        <dbReference type="ARBA" id="ARBA00010385"/>
    </source>
</evidence>
<evidence type="ECO:0000256" key="4">
    <source>
        <dbReference type="ARBA" id="ARBA00022684"/>
    </source>
</evidence>
<sequence length="426" mass="45987">MEWGRHARSADRLGILRSDYMLHDDDGDEGHKLKQVELNTIAEGVGGELAHFLGENERAVKTTTNDATTTMGTGVRKGVPESPAMTRLPRAMAVAYDRYRSRFPPTADAGDDDDDGGGGGPIVLFVVQPGETNTVDQRMLEVALWENHGIPVVRASLAEVHDGMTLDESTGRLTFVEGADAVSDATAREVAVVYFRAGYAPTDYPSGDRGSEWLVREMLERGRATKCPNLGYHLTGTKKVQQELARAGAVERFFPDDGDGDEAATARLIRSAFTGLYSLGADADADDMRAVRDVLLQGGEGRYVLKPQREGGGYNFYGEDMAQKLRENCSISDDGEVSLGPALSEFILMERLFPPQQRAILMRNGRMEGVGMTISKLGCFGVIVASGDGVIVHNEYAGFLLRTKFSGVDEGGVASGFAALSSPYLC</sequence>
<organism evidence="13 14">
    <name type="scientific">Stephanodiscus triporus</name>
    <dbReference type="NCBI Taxonomy" id="2934178"/>
    <lineage>
        <taxon>Eukaryota</taxon>
        <taxon>Sar</taxon>
        <taxon>Stramenopiles</taxon>
        <taxon>Ochrophyta</taxon>
        <taxon>Bacillariophyta</taxon>
        <taxon>Coscinodiscophyceae</taxon>
        <taxon>Thalassiosirophycidae</taxon>
        <taxon>Stephanodiscales</taxon>
        <taxon>Stephanodiscaceae</taxon>
        <taxon>Stephanodiscus</taxon>
    </lineage>
</organism>
<keyword evidence="14" id="KW-1185">Reference proteome</keyword>
<evidence type="ECO:0000256" key="3">
    <source>
        <dbReference type="ARBA" id="ARBA00022598"/>
    </source>
</evidence>
<keyword evidence="7 9" id="KW-0067">ATP-binding</keyword>
<evidence type="ECO:0000313" key="13">
    <source>
        <dbReference type="EMBL" id="KAL3763032.1"/>
    </source>
</evidence>
<feature type="binding site" evidence="10">
    <location>
        <position position="404"/>
    </location>
    <ligand>
        <name>ATP</name>
        <dbReference type="ChEBI" id="CHEBI:30616"/>
    </ligand>
</feature>
<dbReference type="GO" id="GO:0004363">
    <property type="term" value="F:glutathione synthase activity"/>
    <property type="evidence" value="ECO:0007669"/>
    <property type="project" value="UniProtKB-UniRule"/>
</dbReference>
<dbReference type="Gene3D" id="3.30.1490.50">
    <property type="match status" value="1"/>
</dbReference>
<evidence type="ECO:0000256" key="1">
    <source>
        <dbReference type="ARBA" id="ARBA00004965"/>
    </source>
</evidence>
<evidence type="ECO:0000256" key="10">
    <source>
        <dbReference type="PIRSR" id="PIRSR001558-1"/>
    </source>
</evidence>
<dbReference type="PIRSF" id="PIRSF001558">
    <property type="entry name" value="GSHase"/>
    <property type="match status" value="1"/>
</dbReference>
<feature type="domain" description="Glutathione synthase substrate-binding" evidence="12">
    <location>
        <begin position="122"/>
        <end position="234"/>
    </location>
</feature>
<keyword evidence="5 9" id="KW-0479">Metal-binding</keyword>
<keyword evidence="6 9" id="KW-0547">Nucleotide-binding</keyword>
<dbReference type="Gene3D" id="1.10.1080.10">
    <property type="entry name" value="Glutathione Synthetase, Chain A, domain 3"/>
    <property type="match status" value="1"/>
</dbReference>
<dbReference type="Gene3D" id="3.30.470.20">
    <property type="entry name" value="ATP-grasp fold, B domain"/>
    <property type="match status" value="2"/>
</dbReference>
<evidence type="ECO:0000313" key="14">
    <source>
        <dbReference type="Proteomes" id="UP001530315"/>
    </source>
</evidence>
<comment type="caution">
    <text evidence="13">The sequence shown here is derived from an EMBL/GenBank/DDBJ whole genome shotgun (WGS) entry which is preliminary data.</text>
</comment>
<dbReference type="InterPro" id="IPR014042">
    <property type="entry name" value="Glutathione_synthase_a-hlx"/>
</dbReference>
<dbReference type="EMBL" id="JALLAZ020001814">
    <property type="protein sequence ID" value="KAL3763032.1"/>
    <property type="molecule type" value="Genomic_DNA"/>
</dbReference>
<feature type="binding site" evidence="10">
    <location>
        <begin position="306"/>
        <end position="315"/>
    </location>
    <ligand>
        <name>ATP</name>
        <dbReference type="ChEBI" id="CHEBI:30616"/>
    </ligand>
</feature>
<feature type="binding site" evidence="10">
    <location>
        <position position="410"/>
    </location>
    <ligand>
        <name>ATP</name>
        <dbReference type="ChEBI" id="CHEBI:30616"/>
    </ligand>
</feature>
<dbReference type="InterPro" id="IPR014709">
    <property type="entry name" value="Glutathione_synthase_C_euk"/>
</dbReference>
<evidence type="ECO:0000256" key="11">
    <source>
        <dbReference type="PIRSR" id="PIRSR001558-2"/>
    </source>
</evidence>
<reference evidence="13 14" key="1">
    <citation type="submission" date="2024-10" db="EMBL/GenBank/DDBJ databases">
        <title>Updated reference genomes for cyclostephanoid diatoms.</title>
        <authorList>
            <person name="Roberts W.R."/>
            <person name="Alverson A.J."/>
        </authorList>
    </citation>
    <scope>NUCLEOTIDE SEQUENCE [LARGE SCALE GENOMIC DNA]</scope>
    <source>
        <strain evidence="13 14">AJA276-08</strain>
    </source>
</reference>
<dbReference type="GO" id="GO:0043295">
    <property type="term" value="F:glutathione binding"/>
    <property type="evidence" value="ECO:0007669"/>
    <property type="project" value="UniProtKB-UniRule"/>
</dbReference>
<feature type="binding site" evidence="11">
    <location>
        <position position="310"/>
    </location>
    <ligand>
        <name>Mg(2+)</name>
        <dbReference type="ChEBI" id="CHEBI:18420"/>
    </ligand>
</feature>
<dbReference type="InterPro" id="IPR016185">
    <property type="entry name" value="PreATP-grasp_dom_sf"/>
</dbReference>
<proteinExistence type="inferred from homology"/>
<feature type="binding site" evidence="10">
    <location>
        <position position="402"/>
    </location>
    <ligand>
        <name>substrate</name>
    </ligand>
</feature>
<keyword evidence="8 9" id="KW-0460">Magnesium</keyword>
<dbReference type="Gene3D" id="3.40.50.1760">
    <property type="entry name" value="Glutathione synthase, substrate-binding domain superfamily, eukaryotic"/>
    <property type="match status" value="1"/>
</dbReference>
<feature type="binding site" evidence="10">
    <location>
        <position position="317"/>
    </location>
    <ligand>
        <name>ATP</name>
        <dbReference type="ChEBI" id="CHEBI:30616"/>
    </ligand>
</feature>
<comment type="similarity">
    <text evidence="2 9">Belongs to the eukaryotic GSH synthase family.</text>
</comment>